<keyword evidence="3" id="KW-1185">Reference proteome</keyword>
<evidence type="ECO:0000313" key="2">
    <source>
        <dbReference type="EMBL" id="MDQ0415590.1"/>
    </source>
</evidence>
<organism evidence="2 3">
    <name type="scientific">Mesobacillus stamsii</name>
    <dbReference type="NCBI Taxonomy" id="225347"/>
    <lineage>
        <taxon>Bacteria</taxon>
        <taxon>Bacillati</taxon>
        <taxon>Bacillota</taxon>
        <taxon>Bacilli</taxon>
        <taxon>Bacillales</taxon>
        <taxon>Bacillaceae</taxon>
        <taxon>Mesobacillus</taxon>
    </lineage>
</organism>
<sequence>MMPELPEMETYKTLLGSLIGGQKITKVEIGREKSINLPVDQFSMEISNQAIKTIKGHRDRYLVPPFCYNWYGWVVTYKVDGVWVSGGWVV</sequence>
<reference evidence="2 3" key="1">
    <citation type="submission" date="2023-07" db="EMBL/GenBank/DDBJ databases">
        <title>Genomic Encyclopedia of Type Strains, Phase IV (KMG-IV): sequencing the most valuable type-strain genomes for metagenomic binning, comparative biology and taxonomic classification.</title>
        <authorList>
            <person name="Goeker M."/>
        </authorList>
    </citation>
    <scope>NUCLEOTIDE SEQUENCE [LARGE SCALE GENOMIC DNA]</scope>
    <source>
        <strain evidence="2 3">DSM 19598</strain>
    </source>
</reference>
<dbReference type="InterPro" id="IPR035937">
    <property type="entry name" value="FPG_N"/>
</dbReference>
<dbReference type="RefSeq" id="WP_307192591.1">
    <property type="nucleotide sequence ID" value="NZ_JAUSUN010000039.1"/>
</dbReference>
<name>A0ABU0G0J6_9BACI</name>
<dbReference type="Proteomes" id="UP001242313">
    <property type="component" value="Unassembled WGS sequence"/>
</dbReference>
<dbReference type="Gene3D" id="3.20.190.10">
    <property type="entry name" value="MutM-like, N-terminal"/>
    <property type="match status" value="1"/>
</dbReference>
<proteinExistence type="predicted"/>
<dbReference type="InterPro" id="IPR012319">
    <property type="entry name" value="FPG_cat"/>
</dbReference>
<evidence type="ECO:0000313" key="3">
    <source>
        <dbReference type="Proteomes" id="UP001242313"/>
    </source>
</evidence>
<comment type="caution">
    <text evidence="2">The sequence shown here is derived from an EMBL/GenBank/DDBJ whole genome shotgun (WGS) entry which is preliminary data.</text>
</comment>
<dbReference type="SUPFAM" id="SSF81624">
    <property type="entry name" value="N-terminal domain of MutM-like DNA repair proteins"/>
    <property type="match status" value="1"/>
</dbReference>
<dbReference type="PROSITE" id="PS51068">
    <property type="entry name" value="FPG_CAT"/>
    <property type="match status" value="1"/>
</dbReference>
<evidence type="ECO:0000259" key="1">
    <source>
        <dbReference type="PROSITE" id="PS51068"/>
    </source>
</evidence>
<dbReference type="Pfam" id="PF01149">
    <property type="entry name" value="Fapy_DNA_glyco"/>
    <property type="match status" value="1"/>
</dbReference>
<dbReference type="EMBL" id="JAUSUN010000039">
    <property type="protein sequence ID" value="MDQ0415590.1"/>
    <property type="molecule type" value="Genomic_DNA"/>
</dbReference>
<accession>A0ABU0G0J6</accession>
<gene>
    <name evidence="2" type="ORF">J2S25_003817</name>
</gene>
<protein>
    <submittedName>
        <fullName evidence="2">Formamidopyrimidine-DNA glycosylase</fullName>
    </submittedName>
</protein>
<feature type="domain" description="Formamidopyrimidine-DNA glycosylase catalytic" evidence="1">
    <location>
        <begin position="3"/>
        <end position="90"/>
    </location>
</feature>